<dbReference type="InterPro" id="IPR006439">
    <property type="entry name" value="HAD-SF_hydro_IA"/>
</dbReference>
<dbReference type="EMBL" id="FOVC01000005">
    <property type="protein sequence ID" value="SFN30987.1"/>
    <property type="molecule type" value="Genomic_DNA"/>
</dbReference>
<dbReference type="PANTHER" id="PTHR43481">
    <property type="entry name" value="FRUCTOSE-1-PHOSPHATE PHOSPHATASE"/>
    <property type="match status" value="1"/>
</dbReference>
<dbReference type="SUPFAM" id="SSF56784">
    <property type="entry name" value="HAD-like"/>
    <property type="match status" value="1"/>
</dbReference>
<dbReference type="RefSeq" id="WP_230479568.1">
    <property type="nucleotide sequence ID" value="NZ_FOVC01000005.1"/>
</dbReference>
<evidence type="ECO:0000313" key="2">
    <source>
        <dbReference type="EMBL" id="SFN30987.1"/>
    </source>
</evidence>
<evidence type="ECO:0000256" key="1">
    <source>
        <dbReference type="ARBA" id="ARBA00022723"/>
    </source>
</evidence>
<sequence>MQPYGRPATPDIFITAERVVRGKPEQAPYMQGAQLLVWEPEECVVVEDAHAGILSELADMSSR</sequence>
<reference evidence="3" key="1">
    <citation type="submission" date="2016-10" db="EMBL/GenBank/DDBJ databases">
        <authorList>
            <person name="Varghese N."/>
            <person name="Submissions S."/>
        </authorList>
    </citation>
    <scope>NUCLEOTIDE SEQUENCE [LARGE SCALE GENOMIC DNA]</scope>
    <source>
        <strain evidence="3">N6PO6</strain>
    </source>
</reference>
<proteinExistence type="predicted"/>
<accession>A0A1I4XYW1</accession>
<name>A0A1I4XYW1_9GAMM</name>
<gene>
    <name evidence="2" type="ORF">SAMN05216516_10592</name>
</gene>
<protein>
    <submittedName>
        <fullName evidence="2">Sugar-phosphatase</fullName>
    </submittedName>
</protein>
<dbReference type="STRING" id="1367852.SAMN05216516_10592"/>
<dbReference type="AlphaFoldDB" id="A0A1I4XYW1"/>
<dbReference type="GO" id="GO:0046872">
    <property type="term" value="F:metal ion binding"/>
    <property type="evidence" value="ECO:0007669"/>
    <property type="project" value="UniProtKB-KW"/>
</dbReference>
<dbReference type="Proteomes" id="UP000242222">
    <property type="component" value="Unassembled WGS sequence"/>
</dbReference>
<dbReference type="InterPro" id="IPR023214">
    <property type="entry name" value="HAD_sf"/>
</dbReference>
<evidence type="ECO:0000313" key="3">
    <source>
        <dbReference type="Proteomes" id="UP000242222"/>
    </source>
</evidence>
<dbReference type="InterPro" id="IPR051806">
    <property type="entry name" value="HAD-like_SPP"/>
</dbReference>
<dbReference type="Gene3D" id="3.40.50.1000">
    <property type="entry name" value="HAD superfamily/HAD-like"/>
    <property type="match status" value="1"/>
</dbReference>
<dbReference type="GO" id="GO:0050308">
    <property type="term" value="F:sugar-phosphatase activity"/>
    <property type="evidence" value="ECO:0007669"/>
    <property type="project" value="TreeGrafter"/>
</dbReference>
<dbReference type="PANTHER" id="PTHR43481:SF4">
    <property type="entry name" value="GLYCEROL-1-PHOSPHATE PHOSPHOHYDROLASE 1-RELATED"/>
    <property type="match status" value="1"/>
</dbReference>
<dbReference type="NCBIfam" id="TIGR01509">
    <property type="entry name" value="HAD-SF-IA-v3"/>
    <property type="match status" value="1"/>
</dbReference>
<dbReference type="GO" id="GO:0043136">
    <property type="term" value="F:sn-glycerol 3-phosphatase activity"/>
    <property type="evidence" value="ECO:0007669"/>
    <property type="project" value="TreeGrafter"/>
</dbReference>
<organism evidence="2 3">
    <name type="scientific">Izhakiella capsodis</name>
    <dbReference type="NCBI Taxonomy" id="1367852"/>
    <lineage>
        <taxon>Bacteria</taxon>
        <taxon>Pseudomonadati</taxon>
        <taxon>Pseudomonadota</taxon>
        <taxon>Gammaproteobacteria</taxon>
        <taxon>Enterobacterales</taxon>
        <taxon>Erwiniaceae</taxon>
        <taxon>Izhakiella</taxon>
    </lineage>
</organism>
<keyword evidence="1" id="KW-0479">Metal-binding</keyword>
<keyword evidence="3" id="KW-1185">Reference proteome</keyword>
<dbReference type="InterPro" id="IPR036412">
    <property type="entry name" value="HAD-like_sf"/>
</dbReference>